<evidence type="ECO:0000313" key="3">
    <source>
        <dbReference type="Proteomes" id="UP000265520"/>
    </source>
</evidence>
<feature type="compositionally biased region" description="Low complexity" evidence="1">
    <location>
        <begin position="25"/>
        <end position="38"/>
    </location>
</feature>
<evidence type="ECO:0000313" key="2">
    <source>
        <dbReference type="EMBL" id="MCI62313.1"/>
    </source>
</evidence>
<protein>
    <submittedName>
        <fullName evidence="2">Cleavage and polyadenylation specificity factor CPSF30-like</fullName>
    </submittedName>
</protein>
<organism evidence="2 3">
    <name type="scientific">Trifolium medium</name>
    <dbReference type="NCBI Taxonomy" id="97028"/>
    <lineage>
        <taxon>Eukaryota</taxon>
        <taxon>Viridiplantae</taxon>
        <taxon>Streptophyta</taxon>
        <taxon>Embryophyta</taxon>
        <taxon>Tracheophyta</taxon>
        <taxon>Spermatophyta</taxon>
        <taxon>Magnoliopsida</taxon>
        <taxon>eudicotyledons</taxon>
        <taxon>Gunneridae</taxon>
        <taxon>Pentapetalae</taxon>
        <taxon>rosids</taxon>
        <taxon>fabids</taxon>
        <taxon>Fabales</taxon>
        <taxon>Fabaceae</taxon>
        <taxon>Papilionoideae</taxon>
        <taxon>50 kb inversion clade</taxon>
        <taxon>NPAAA clade</taxon>
        <taxon>Hologalegina</taxon>
        <taxon>IRL clade</taxon>
        <taxon>Trifolieae</taxon>
        <taxon>Trifolium</taxon>
    </lineage>
</organism>
<sequence>MEDSEGVLNFDFEGGLDAQPSAAIASASVPAAPSGPIIQPDSYLPPSNA</sequence>
<keyword evidence="3" id="KW-1185">Reference proteome</keyword>
<evidence type="ECO:0000256" key="1">
    <source>
        <dbReference type="SAM" id="MobiDB-lite"/>
    </source>
</evidence>
<feature type="non-terminal residue" evidence="2">
    <location>
        <position position="49"/>
    </location>
</feature>
<feature type="region of interest" description="Disordered" evidence="1">
    <location>
        <begin position="25"/>
        <end position="49"/>
    </location>
</feature>
<dbReference type="Proteomes" id="UP000265520">
    <property type="component" value="Unassembled WGS sequence"/>
</dbReference>
<reference evidence="2 3" key="1">
    <citation type="journal article" date="2018" name="Front. Plant Sci.">
        <title>Red Clover (Trifolium pratense) and Zigzag Clover (T. medium) - A Picture of Genomic Similarities and Differences.</title>
        <authorList>
            <person name="Dluhosova J."/>
            <person name="Istvanek J."/>
            <person name="Nedelnik J."/>
            <person name="Repkova J."/>
        </authorList>
    </citation>
    <scope>NUCLEOTIDE SEQUENCE [LARGE SCALE GENOMIC DNA]</scope>
    <source>
        <strain evidence="3">cv. 10/8</strain>
        <tissue evidence="2">Leaf</tissue>
    </source>
</reference>
<dbReference type="EMBL" id="LXQA010616772">
    <property type="protein sequence ID" value="MCI62313.1"/>
    <property type="molecule type" value="Genomic_DNA"/>
</dbReference>
<proteinExistence type="predicted"/>
<name>A0A392TME2_9FABA</name>
<accession>A0A392TME2</accession>
<dbReference type="AlphaFoldDB" id="A0A392TME2"/>
<comment type="caution">
    <text evidence="2">The sequence shown here is derived from an EMBL/GenBank/DDBJ whole genome shotgun (WGS) entry which is preliminary data.</text>
</comment>